<keyword evidence="5" id="KW-1133">Transmembrane helix</keyword>
<dbReference type="PANTHER" id="PTHR24198">
    <property type="entry name" value="ANKYRIN REPEAT AND PROTEIN KINASE DOMAIN-CONTAINING PROTEIN"/>
    <property type="match status" value="1"/>
</dbReference>
<evidence type="ECO:0000256" key="5">
    <source>
        <dbReference type="SAM" id="Phobius"/>
    </source>
</evidence>
<protein>
    <submittedName>
        <fullName evidence="6">Ankyrin repeat-containing domain,Ankyrin repeat</fullName>
    </submittedName>
</protein>
<feature type="transmembrane region" description="Helical" evidence="5">
    <location>
        <begin position="431"/>
        <end position="450"/>
    </location>
</feature>
<proteinExistence type="predicted"/>
<keyword evidence="7" id="KW-1185">Reference proteome</keyword>
<evidence type="ECO:0000313" key="6">
    <source>
        <dbReference type="EMBL" id="VVC42764.1"/>
    </source>
</evidence>
<accession>A0A5E4NK43</accession>
<dbReference type="PROSITE" id="PS50088">
    <property type="entry name" value="ANK_REPEAT"/>
    <property type="match status" value="2"/>
</dbReference>
<dbReference type="PROSITE" id="PS50297">
    <property type="entry name" value="ANK_REP_REGION"/>
    <property type="match status" value="1"/>
</dbReference>
<dbReference type="InterPro" id="IPR002110">
    <property type="entry name" value="Ankyrin_rpt"/>
</dbReference>
<reference evidence="6 7" key="1">
    <citation type="submission" date="2019-08" db="EMBL/GenBank/DDBJ databases">
        <authorList>
            <person name="Alioto T."/>
            <person name="Alioto T."/>
            <person name="Gomez Garrido J."/>
        </authorList>
    </citation>
    <scope>NUCLEOTIDE SEQUENCE [LARGE SCALE GENOMIC DNA]</scope>
</reference>
<feature type="repeat" description="ANK" evidence="3">
    <location>
        <begin position="212"/>
        <end position="244"/>
    </location>
</feature>
<dbReference type="Pfam" id="PF12796">
    <property type="entry name" value="Ank_2"/>
    <property type="match status" value="1"/>
</dbReference>
<keyword evidence="1" id="KW-0677">Repeat</keyword>
<dbReference type="EMBL" id="CABPRJ010001992">
    <property type="protein sequence ID" value="VVC42764.1"/>
    <property type="molecule type" value="Genomic_DNA"/>
</dbReference>
<feature type="repeat" description="ANK" evidence="3">
    <location>
        <begin position="245"/>
        <end position="277"/>
    </location>
</feature>
<dbReference type="Gene3D" id="1.25.40.20">
    <property type="entry name" value="Ankyrin repeat-containing domain"/>
    <property type="match status" value="1"/>
</dbReference>
<feature type="compositionally biased region" description="Basic and acidic residues" evidence="4">
    <location>
        <begin position="366"/>
        <end position="375"/>
    </location>
</feature>
<dbReference type="OrthoDB" id="439236at2759"/>
<evidence type="ECO:0000313" key="7">
    <source>
        <dbReference type="Proteomes" id="UP000325440"/>
    </source>
</evidence>
<feature type="compositionally biased region" description="Polar residues" evidence="4">
    <location>
        <begin position="382"/>
        <end position="402"/>
    </location>
</feature>
<evidence type="ECO:0000256" key="1">
    <source>
        <dbReference type="ARBA" id="ARBA00022737"/>
    </source>
</evidence>
<organism evidence="6 7">
    <name type="scientific">Cinara cedri</name>
    <dbReference type="NCBI Taxonomy" id="506608"/>
    <lineage>
        <taxon>Eukaryota</taxon>
        <taxon>Metazoa</taxon>
        <taxon>Ecdysozoa</taxon>
        <taxon>Arthropoda</taxon>
        <taxon>Hexapoda</taxon>
        <taxon>Insecta</taxon>
        <taxon>Pterygota</taxon>
        <taxon>Neoptera</taxon>
        <taxon>Paraneoptera</taxon>
        <taxon>Hemiptera</taxon>
        <taxon>Sternorrhyncha</taxon>
        <taxon>Aphidomorpha</taxon>
        <taxon>Aphidoidea</taxon>
        <taxon>Aphididae</taxon>
        <taxon>Lachninae</taxon>
        <taxon>Cinara</taxon>
    </lineage>
</organism>
<keyword evidence="5" id="KW-0472">Membrane</keyword>
<name>A0A5E4NK43_9HEMI</name>
<dbReference type="AlphaFoldDB" id="A0A5E4NK43"/>
<dbReference type="SUPFAM" id="SSF48403">
    <property type="entry name" value="Ankyrin repeat"/>
    <property type="match status" value="1"/>
</dbReference>
<feature type="region of interest" description="Disordered" evidence="4">
    <location>
        <begin position="349"/>
        <end position="419"/>
    </location>
</feature>
<evidence type="ECO:0000256" key="2">
    <source>
        <dbReference type="ARBA" id="ARBA00023043"/>
    </source>
</evidence>
<gene>
    <name evidence="6" type="ORF">CINCED_3A000082</name>
</gene>
<dbReference type="SMART" id="SM00248">
    <property type="entry name" value="ANK"/>
    <property type="match status" value="4"/>
</dbReference>
<keyword evidence="5" id="KW-0812">Transmembrane</keyword>
<evidence type="ECO:0000256" key="4">
    <source>
        <dbReference type="SAM" id="MobiDB-lite"/>
    </source>
</evidence>
<evidence type="ECO:0000256" key="3">
    <source>
        <dbReference type="PROSITE-ProRule" id="PRU00023"/>
    </source>
</evidence>
<dbReference type="InterPro" id="IPR036770">
    <property type="entry name" value="Ankyrin_rpt-contain_sf"/>
</dbReference>
<feature type="transmembrane region" description="Helical" evidence="5">
    <location>
        <begin position="456"/>
        <end position="475"/>
    </location>
</feature>
<dbReference type="Proteomes" id="UP000325440">
    <property type="component" value="Unassembled WGS sequence"/>
</dbReference>
<keyword evidence="2 3" id="KW-0040">ANK repeat</keyword>
<dbReference type="PANTHER" id="PTHR24198:SF165">
    <property type="entry name" value="ANKYRIN REPEAT-CONTAINING PROTEIN-RELATED"/>
    <property type="match status" value="1"/>
</dbReference>
<sequence length="498" mass="55765">MEDFIAMTKKKKVTKAPIALINQNVTGTLDKENHIKKGGVKNMWKGFIKGSKHTNKVTKEPMTLTNQNIIGVTGTRNNGAAQTNQATETSATPIEMDTENDDTVEKKVGIMKKLKVLIFDKKYISNLTGELKEINGKLLKNNCGKIDEARREKLVEYNIRLENNTLLEVIHKNKKYNYNTTPLLLAVKSNLNEVAKAILRITSKNLDIQDNEGMNVLHYAVKNNDKFIVDTLLQKKLQVDVGDKKGKTALHHAAENNCDSIVETLLQHGANINALDKNRKTPLFYALTKNHSTLASFMIIKEALLEIEDKDNEEIITYKEKKAEINQDYDGEYEMLVDTSLDTRDVINTSEDEDPFDEQSTTSCDRNFDDSRKSFIDIPLPKSTSEENPPDEQSTTSNITHNQTRKHSWTPLRKMPSQPNEINEAKGAYKIVILVASAAAIITASMLAYFTTLPALAIIGISYVSAMVFGSIATLKPMSKVDDTDCSKVCDESKNLFV</sequence>